<dbReference type="RefSeq" id="XP_048332907.2">
    <property type="nucleotide sequence ID" value="XM_048476950.2"/>
</dbReference>
<dbReference type="GO" id="GO:0016757">
    <property type="term" value="F:glycosyltransferase activity"/>
    <property type="evidence" value="ECO:0007669"/>
    <property type="project" value="UniProtKB-KW"/>
</dbReference>
<dbReference type="GeneID" id="125423270"/>
<proteinExistence type="inferred from homology"/>
<keyword evidence="3 9" id="KW-0328">Glycosyltransferase</keyword>
<organism evidence="8 9">
    <name type="scientific">Ziziphus jujuba</name>
    <name type="common">Chinese jujube</name>
    <name type="synonym">Ziziphus sativa</name>
    <dbReference type="NCBI Taxonomy" id="326968"/>
    <lineage>
        <taxon>Eukaryota</taxon>
        <taxon>Viridiplantae</taxon>
        <taxon>Streptophyta</taxon>
        <taxon>Embryophyta</taxon>
        <taxon>Tracheophyta</taxon>
        <taxon>Spermatophyta</taxon>
        <taxon>Magnoliopsida</taxon>
        <taxon>eudicotyledons</taxon>
        <taxon>Gunneridae</taxon>
        <taxon>Pentapetalae</taxon>
        <taxon>rosids</taxon>
        <taxon>fabids</taxon>
        <taxon>Rosales</taxon>
        <taxon>Rhamnaceae</taxon>
        <taxon>Paliureae</taxon>
        <taxon>Ziziphus</taxon>
    </lineage>
</organism>
<keyword evidence="6" id="KW-0812">Transmembrane</keyword>
<name>A0ABM3IPP0_ZIZJJ</name>
<accession>A0ABM3IPP0</accession>
<dbReference type="InterPro" id="IPR004263">
    <property type="entry name" value="Exostosin"/>
</dbReference>
<gene>
    <name evidence="9" type="primary">LOC125423270</name>
</gene>
<keyword evidence="6" id="KW-0472">Membrane</keyword>
<feature type="domain" description="Exostosin GT47" evidence="7">
    <location>
        <begin position="96"/>
        <end position="431"/>
    </location>
</feature>
<dbReference type="PANTHER" id="PTHR11062">
    <property type="entry name" value="EXOSTOSIN HEPARAN SULFATE GLYCOSYLTRANSFERASE -RELATED"/>
    <property type="match status" value="1"/>
</dbReference>
<evidence type="ECO:0000256" key="2">
    <source>
        <dbReference type="ARBA" id="ARBA00010271"/>
    </source>
</evidence>
<dbReference type="PANTHER" id="PTHR11062:SF241">
    <property type="entry name" value="XYLOGLUCAN GALACTOSYLTRANSFERASE GT14-RELATED"/>
    <property type="match status" value="1"/>
</dbReference>
<evidence type="ECO:0000256" key="6">
    <source>
        <dbReference type="SAM" id="Phobius"/>
    </source>
</evidence>
<dbReference type="Proteomes" id="UP001652623">
    <property type="component" value="Chromosome 3"/>
</dbReference>
<evidence type="ECO:0000313" key="8">
    <source>
        <dbReference type="Proteomes" id="UP001652623"/>
    </source>
</evidence>
<feature type="transmembrane region" description="Helical" evidence="6">
    <location>
        <begin position="16"/>
        <end position="37"/>
    </location>
</feature>
<evidence type="ECO:0000256" key="5">
    <source>
        <dbReference type="ARBA" id="ARBA00023034"/>
    </source>
</evidence>
<evidence type="ECO:0000256" key="1">
    <source>
        <dbReference type="ARBA" id="ARBA00004323"/>
    </source>
</evidence>
<dbReference type="InterPro" id="IPR040911">
    <property type="entry name" value="Exostosin_GT47"/>
</dbReference>
<keyword evidence="8" id="KW-1185">Reference proteome</keyword>
<evidence type="ECO:0000256" key="4">
    <source>
        <dbReference type="ARBA" id="ARBA00022968"/>
    </source>
</evidence>
<comment type="similarity">
    <text evidence="2">Belongs to the glycosyltransferase 47 family.</text>
</comment>
<evidence type="ECO:0000313" key="9">
    <source>
        <dbReference type="RefSeq" id="XP_048332907.2"/>
    </source>
</evidence>
<comment type="subcellular location">
    <subcellularLocation>
        <location evidence="1">Golgi apparatus membrane</location>
        <topology evidence="1">Single-pass type II membrane protein</topology>
    </subcellularLocation>
</comment>
<protein>
    <submittedName>
        <fullName evidence="9">Probable xyloglucan galactosyltransferase GT14</fullName>
    </submittedName>
</protein>
<keyword evidence="5" id="KW-0333">Golgi apparatus</keyword>
<evidence type="ECO:0000259" key="7">
    <source>
        <dbReference type="Pfam" id="PF03016"/>
    </source>
</evidence>
<keyword evidence="4" id="KW-0735">Signal-anchor</keyword>
<keyword evidence="6" id="KW-1133">Transmembrane helix</keyword>
<evidence type="ECO:0000256" key="3">
    <source>
        <dbReference type="ARBA" id="ARBA00022676"/>
    </source>
</evidence>
<dbReference type="Pfam" id="PF03016">
    <property type="entry name" value="Exostosin_GT47"/>
    <property type="match status" value="1"/>
</dbReference>
<reference evidence="9" key="1">
    <citation type="submission" date="2025-08" db="UniProtKB">
        <authorList>
            <consortium name="RefSeq"/>
        </authorList>
    </citation>
    <scope>IDENTIFICATION</scope>
    <source>
        <tissue evidence="9">Seedling</tissue>
    </source>
</reference>
<sequence>METEKSMAIGKFRYKIPFWFVLLSPFLLCLISFELYYSALSNENFSVTFLVHNLELPNAVDDKKPISLVRNFLGNQATPKIIRNKNTEINHHFDSCSGQYIYVHDLPSQFNEDLLKNCHNLEKWNDMCGYLSNNGFGTKLEDENSKRVLMENGWFLTNQYSSDVIFHERMKKYKCLTNDSSMASAIFVPFYAGLDIVQHLWGSNISTRDSSARKLVDWLSRKPEWKTMWGRDHFFIGGRVAWDFRRKTDDESDWGSKLMFLPESRNMTLLTMEASLWNNDIAIPFPTHFHPSEEIQVFVWQERMRKRERKYLFSFAGAPRPKSEVSIRSELIKECESSSELCEFMPCGGTNRCDEPANVIGLYQDSIFCLEPVGDSATRRSTFDSILAGCIPVFFHPGTAYSQYLWHLPKNYSKYSVYIPETDIRKKRVKVSERLLGISKDEVMTMREEVIKLIPSVIYGDWRSNMERTFHDAFDIAVKGLLERVEKVRKKMKEGKDLSEYYAEEYGWKF</sequence>
<keyword evidence="3 9" id="KW-0808">Transferase</keyword>